<comment type="caution">
    <text evidence="2">The sequence shown here is derived from an EMBL/GenBank/DDBJ whole genome shotgun (WGS) entry which is preliminary data.</text>
</comment>
<proteinExistence type="predicted"/>
<dbReference type="Proteomes" id="UP001075354">
    <property type="component" value="Chromosome 16"/>
</dbReference>
<organism evidence="2 3">
    <name type="scientific">Megalurothrips usitatus</name>
    <name type="common">bean blossom thrips</name>
    <dbReference type="NCBI Taxonomy" id="439358"/>
    <lineage>
        <taxon>Eukaryota</taxon>
        <taxon>Metazoa</taxon>
        <taxon>Ecdysozoa</taxon>
        <taxon>Arthropoda</taxon>
        <taxon>Hexapoda</taxon>
        <taxon>Insecta</taxon>
        <taxon>Pterygota</taxon>
        <taxon>Neoptera</taxon>
        <taxon>Paraneoptera</taxon>
        <taxon>Thysanoptera</taxon>
        <taxon>Terebrantia</taxon>
        <taxon>Thripoidea</taxon>
        <taxon>Thripidae</taxon>
        <taxon>Megalurothrips</taxon>
    </lineage>
</organism>
<reference evidence="2" key="1">
    <citation type="submission" date="2022-12" db="EMBL/GenBank/DDBJ databases">
        <title>Chromosome-level genome assembly of the bean flower thrips Megalurothrips usitatus.</title>
        <authorList>
            <person name="Ma L."/>
            <person name="Liu Q."/>
            <person name="Li H."/>
            <person name="Cai W."/>
        </authorList>
    </citation>
    <scope>NUCLEOTIDE SEQUENCE</scope>
    <source>
        <strain evidence="2">Cailab_2022a</strain>
    </source>
</reference>
<name>A0AAV7X5Y7_9NEOP</name>
<evidence type="ECO:0000313" key="2">
    <source>
        <dbReference type="EMBL" id="KAJ1519404.1"/>
    </source>
</evidence>
<evidence type="ECO:0000256" key="1">
    <source>
        <dbReference type="SAM" id="MobiDB-lite"/>
    </source>
</evidence>
<dbReference type="EMBL" id="JAPTSV010000016">
    <property type="protein sequence ID" value="KAJ1519404.1"/>
    <property type="molecule type" value="Genomic_DNA"/>
</dbReference>
<evidence type="ECO:0000313" key="3">
    <source>
        <dbReference type="Proteomes" id="UP001075354"/>
    </source>
</evidence>
<accession>A0AAV7X5Y7</accession>
<protein>
    <submittedName>
        <fullName evidence="2">Uncharacterized protein</fullName>
    </submittedName>
</protein>
<feature type="region of interest" description="Disordered" evidence="1">
    <location>
        <begin position="25"/>
        <end position="46"/>
    </location>
</feature>
<gene>
    <name evidence="2" type="ORF">ONE63_004696</name>
</gene>
<dbReference type="AlphaFoldDB" id="A0AAV7X5Y7"/>
<keyword evidence="3" id="KW-1185">Reference proteome</keyword>
<sequence length="67" mass="7556">MSHLPPAGPHGRALRVSELGSRISANSWRQPCPRPPVLWRGSPSSSRRWRGLLWVTKLFPPLRYGGK</sequence>